<feature type="transmembrane region" description="Helical" evidence="10">
    <location>
        <begin position="241"/>
        <end position="263"/>
    </location>
</feature>
<evidence type="ECO:0000256" key="10">
    <source>
        <dbReference type="SAM" id="Phobius"/>
    </source>
</evidence>
<feature type="transmembrane region" description="Helical" evidence="10">
    <location>
        <begin position="181"/>
        <end position="199"/>
    </location>
</feature>
<evidence type="ECO:0000256" key="4">
    <source>
        <dbReference type="ARBA" id="ARBA00022554"/>
    </source>
</evidence>
<evidence type="ECO:0000256" key="2">
    <source>
        <dbReference type="ARBA" id="ARBA00006690"/>
    </source>
</evidence>
<gene>
    <name evidence="11" type="ORF">PCYB_011610</name>
</gene>
<keyword evidence="3" id="KW-0813">Transport</keyword>
<feature type="transmembrane region" description="Helical" evidence="10">
    <location>
        <begin position="343"/>
        <end position="361"/>
    </location>
</feature>
<dbReference type="PhylomeDB" id="K6UHU5"/>
<evidence type="ECO:0000256" key="9">
    <source>
        <dbReference type="ARBA" id="ARBA00023157"/>
    </source>
</evidence>
<feature type="transmembrane region" description="Helical" evidence="10">
    <location>
        <begin position="129"/>
        <end position="148"/>
    </location>
</feature>
<dbReference type="EMBL" id="DF157093">
    <property type="protein sequence ID" value="GAB64428.1"/>
    <property type="molecule type" value="Genomic_DNA"/>
</dbReference>
<keyword evidence="12" id="KW-1185">Reference proteome</keyword>
<dbReference type="OMA" id="FAYIIPM"/>
<keyword evidence="7 10" id="KW-1133">Transmembrane helix</keyword>
<protein>
    <submittedName>
        <fullName evidence="11">Chloroquine resistance transporter</fullName>
    </submittedName>
</protein>
<reference evidence="11 12" key="1">
    <citation type="journal article" date="2012" name="Nat. Genet.">
        <title>Plasmodium cynomolgi genome sequences provide insight into Plasmodium vivax and the monkey malaria clade.</title>
        <authorList>
            <person name="Tachibana S."/>
            <person name="Sullivan S.A."/>
            <person name="Kawai S."/>
            <person name="Nakamura S."/>
            <person name="Kim H.R."/>
            <person name="Goto N."/>
            <person name="Arisue N."/>
            <person name="Palacpac N.M.Q."/>
            <person name="Honma H."/>
            <person name="Yagi M."/>
            <person name="Tougan T."/>
            <person name="Katakai Y."/>
            <person name="Kaneko O."/>
            <person name="Mita T."/>
            <person name="Kita K."/>
            <person name="Yasutomi Y."/>
            <person name="Sutton P.L."/>
            <person name="Shakhbatyan R."/>
            <person name="Horii T."/>
            <person name="Yasunaga T."/>
            <person name="Barnwell J.W."/>
            <person name="Escalante A.A."/>
            <person name="Carlton J.M."/>
            <person name="Tanabe K."/>
        </authorList>
    </citation>
    <scope>NUCLEOTIDE SEQUENCE [LARGE SCALE GENOMIC DNA]</scope>
    <source>
        <strain evidence="11 12">B</strain>
    </source>
</reference>
<dbReference type="VEuPathDB" id="PlasmoDB:PCYB_011610"/>
<dbReference type="InterPro" id="IPR017258">
    <property type="entry name" value="Transprt_Chloroquine"/>
</dbReference>
<comment type="similarity">
    <text evidence="2">Belongs to the CRT-like transporter family.</text>
</comment>
<keyword evidence="8 10" id="KW-0472">Membrane</keyword>
<proteinExistence type="inferred from homology"/>
<dbReference type="eggNOG" id="ENOG502QR5M">
    <property type="taxonomic scope" value="Eukaryota"/>
</dbReference>
<dbReference type="KEGG" id="pcy:PCYB_011610"/>
<comment type="subcellular location">
    <subcellularLocation>
        <location evidence="1">Vacuole membrane</location>
        <topology evidence="1">Multi-pass membrane protein</topology>
    </subcellularLocation>
</comment>
<keyword evidence="4" id="KW-0926">Vacuole</keyword>
<feature type="transmembrane region" description="Helical" evidence="10">
    <location>
        <begin position="373"/>
        <end position="393"/>
    </location>
</feature>
<keyword evidence="9" id="KW-1015">Disulfide bond</keyword>
<dbReference type="Proteomes" id="UP000006319">
    <property type="component" value="Chromosome 1"/>
</dbReference>
<evidence type="ECO:0000256" key="5">
    <source>
        <dbReference type="ARBA" id="ARBA00022692"/>
    </source>
</evidence>
<dbReference type="AlphaFoldDB" id="K6UHU5"/>
<dbReference type="PANTHER" id="PTHR31326">
    <property type="entry name" value="PROTEIN CLT2, CHLOROPLASTIC"/>
    <property type="match status" value="1"/>
</dbReference>
<dbReference type="GO" id="GO:0042910">
    <property type="term" value="F:xenobiotic transmembrane transporter activity"/>
    <property type="evidence" value="ECO:0007669"/>
    <property type="project" value="InterPro"/>
</dbReference>
<dbReference type="OrthoDB" id="416555at2759"/>
<evidence type="ECO:0000256" key="8">
    <source>
        <dbReference type="ARBA" id="ARBA00023136"/>
    </source>
</evidence>
<dbReference type="PIRSF" id="PIRSF037671">
    <property type="entry name" value="Transprt_Chloroquine_res"/>
    <property type="match status" value="1"/>
</dbReference>
<feature type="transmembrane region" description="Helical" evidence="10">
    <location>
        <begin position="90"/>
        <end position="109"/>
    </location>
</feature>
<accession>K6UHU5</accession>
<feature type="transmembrane region" description="Helical" evidence="10">
    <location>
        <begin position="154"/>
        <end position="174"/>
    </location>
</feature>
<feature type="transmembrane region" description="Helical" evidence="10">
    <location>
        <begin position="58"/>
        <end position="78"/>
    </location>
</feature>
<sequence>MTILKKKKKGGPQITPDERYRELDSHAHDENEINGNVPIGRKILRFLKLVYDEIRENISVCLLIMIYLCVCVMNKIFAKRTLKKMGNYSFVTSETHNCICMIIFFTLYFMFGRRVMSAKERHRNFGIQFLLISLLDACSVIIAFIGLTRTTGNIQSFVMQLSIPINMFFCFLILRYRYHLFNYVGASIIVVTIAIVEYILSFETQEENSIVFNLVLIASLIPLSFSNMTREIVFKKYKINILRLNAVVSFFQIFTSCLMLPMYTLPFLKQINLPFSEIGTNIKNGFRCLFLGQNTIVENCGLGMAKMCDDCQGAWKTFIAYSFFNICDNLITSFIIDKFSTMTYTIVSCIQGPAIAIAYYFKFLAGDAVMQPRVLDFVTLFGYLFGSIIYRIGNIILEKKKMMEAGNDDDSEGELTNADSIITH</sequence>
<dbReference type="InterPro" id="IPR013936">
    <property type="entry name" value="CRT-like"/>
</dbReference>
<evidence type="ECO:0000256" key="3">
    <source>
        <dbReference type="ARBA" id="ARBA00022448"/>
    </source>
</evidence>
<evidence type="ECO:0000313" key="12">
    <source>
        <dbReference type="Proteomes" id="UP000006319"/>
    </source>
</evidence>
<organism evidence="11 12">
    <name type="scientific">Plasmodium cynomolgi (strain B)</name>
    <dbReference type="NCBI Taxonomy" id="1120755"/>
    <lineage>
        <taxon>Eukaryota</taxon>
        <taxon>Sar</taxon>
        <taxon>Alveolata</taxon>
        <taxon>Apicomplexa</taxon>
        <taxon>Aconoidasida</taxon>
        <taxon>Haemosporida</taxon>
        <taxon>Plasmodiidae</taxon>
        <taxon>Plasmodium</taxon>
        <taxon>Plasmodium (Plasmodium)</taxon>
    </lineage>
</organism>
<feature type="transmembrane region" description="Helical" evidence="10">
    <location>
        <begin position="211"/>
        <end position="229"/>
    </location>
</feature>
<evidence type="ECO:0000313" key="11">
    <source>
        <dbReference type="EMBL" id="GAB64428.1"/>
    </source>
</evidence>
<keyword evidence="6" id="KW-0029">Amino-acid transport</keyword>
<keyword evidence="5 10" id="KW-0812">Transmembrane</keyword>
<evidence type="ECO:0000256" key="1">
    <source>
        <dbReference type="ARBA" id="ARBA00004128"/>
    </source>
</evidence>
<dbReference type="GO" id="GO:0006865">
    <property type="term" value="P:amino acid transport"/>
    <property type="evidence" value="ECO:0007669"/>
    <property type="project" value="UniProtKB-KW"/>
</dbReference>
<dbReference type="GO" id="GO:0005774">
    <property type="term" value="C:vacuolar membrane"/>
    <property type="evidence" value="ECO:0007669"/>
    <property type="project" value="UniProtKB-SubCell"/>
</dbReference>
<evidence type="ECO:0000256" key="6">
    <source>
        <dbReference type="ARBA" id="ARBA00022970"/>
    </source>
</evidence>
<dbReference type="Pfam" id="PF08627">
    <property type="entry name" value="CRT-like"/>
    <property type="match status" value="1"/>
</dbReference>
<feature type="transmembrane region" description="Helical" evidence="10">
    <location>
        <begin position="318"/>
        <end position="336"/>
    </location>
</feature>
<dbReference type="RefSeq" id="XP_004220715.1">
    <property type="nucleotide sequence ID" value="XM_004220667.1"/>
</dbReference>
<dbReference type="GeneID" id="14691187"/>
<dbReference type="PANTHER" id="PTHR31326:SF1">
    <property type="entry name" value="PROTEIN CLT2, CHLOROPLASTIC"/>
    <property type="match status" value="1"/>
</dbReference>
<evidence type="ECO:0000256" key="7">
    <source>
        <dbReference type="ARBA" id="ARBA00022989"/>
    </source>
</evidence>
<name>K6UHU5_PLACD</name>